<evidence type="ECO:0000256" key="5">
    <source>
        <dbReference type="ARBA" id="ARBA00022500"/>
    </source>
</evidence>
<evidence type="ECO:0000256" key="4">
    <source>
        <dbReference type="ARBA" id="ARBA00022490"/>
    </source>
</evidence>
<evidence type="ECO:0000256" key="2">
    <source>
        <dbReference type="ARBA" id="ARBA00005908"/>
    </source>
</evidence>
<dbReference type="SUPFAM" id="SSF75708">
    <property type="entry name" value="Chemotaxis phosphatase CheZ"/>
    <property type="match status" value="1"/>
</dbReference>
<dbReference type="AlphaFoldDB" id="I8T459"/>
<dbReference type="EC" id="3.1.3.-" evidence="10"/>
<sequence length="229" mass="24399">MSANDQTRAAVELAAGLRAALAALEAGDEEAARALLSELHRAERHPLAQGVVRLAHEVSAAMRELDLDSRIAGLAQGEIKDACTHLDHVVRMTEDAAHRTLDLVEDSRRIVNDLHEAGGAPVADAVERLRSNLLSLALAQEYQDLSGQLIRRVIALVRQVESALIDLVRVAGPMLASAGEADLKNGARRPIETHQPSLPSESRFDLKGPAAANAASQQDADALLADLGF</sequence>
<comment type="subcellular location">
    <subcellularLocation>
        <location evidence="1 10">Cytoplasm</location>
    </subcellularLocation>
</comment>
<protein>
    <recommendedName>
        <fullName evidence="3 10">Protein phosphatase CheZ</fullName>
        <ecNumber evidence="10">3.1.3.-</ecNumber>
    </recommendedName>
    <alternativeName>
        <fullName evidence="9 10">Chemotaxis protein CheZ</fullName>
    </alternativeName>
</protein>
<keyword evidence="7 10" id="KW-0378">Hydrolase</keyword>
<evidence type="ECO:0000256" key="6">
    <source>
        <dbReference type="ARBA" id="ARBA00022779"/>
    </source>
</evidence>
<accession>I8T459</accession>
<evidence type="ECO:0000256" key="8">
    <source>
        <dbReference type="ARBA" id="ARBA00022912"/>
    </source>
</evidence>
<dbReference type="Pfam" id="PF04344">
    <property type="entry name" value="CheZ"/>
    <property type="match status" value="2"/>
</dbReference>
<dbReference type="EMBL" id="AKGD01000003">
    <property type="protein sequence ID" value="EIT68458.1"/>
    <property type="molecule type" value="Genomic_DNA"/>
</dbReference>
<evidence type="ECO:0000256" key="3">
    <source>
        <dbReference type="ARBA" id="ARBA00018484"/>
    </source>
</evidence>
<feature type="site" description="Enhances dephosphorylation of CheY-P" evidence="11">
    <location>
        <position position="148"/>
    </location>
</feature>
<comment type="caution">
    <text evidence="12">The sequence shown here is derived from an EMBL/GenBank/DDBJ whole genome shotgun (WGS) entry which is preliminary data.</text>
</comment>
<proteinExistence type="inferred from homology"/>
<comment type="function">
    <text evidence="10">Plays an important role in bacterial chemotaxis signal transduction pathway by accelerating the dephosphorylation of phosphorylated CheY (CheY-P).</text>
</comment>
<dbReference type="GO" id="GO:0050920">
    <property type="term" value="P:regulation of chemotaxis"/>
    <property type="evidence" value="ECO:0007669"/>
    <property type="project" value="InterPro"/>
</dbReference>
<comment type="similarity">
    <text evidence="2 10">Belongs to the CheZ family.</text>
</comment>
<dbReference type="InterPro" id="IPR007439">
    <property type="entry name" value="Chemotax_Pase_CheZ"/>
</dbReference>
<keyword evidence="5 10" id="KW-0145">Chemotaxis</keyword>
<evidence type="ECO:0000256" key="1">
    <source>
        <dbReference type="ARBA" id="ARBA00004496"/>
    </source>
</evidence>
<dbReference type="InterPro" id="IPR050992">
    <property type="entry name" value="CheZ_family_phosphatases"/>
</dbReference>
<reference evidence="12 13" key="1">
    <citation type="journal article" date="2012" name="J. Bacteriol.">
        <title>Genome Sequence of n-Alkane-Degrading Hydrocarboniphaga effusa Strain AP103T (ATCC BAA-332T).</title>
        <authorList>
            <person name="Chang H.K."/>
            <person name="Zylstra G.J."/>
            <person name="Chae J.C."/>
        </authorList>
    </citation>
    <scope>NUCLEOTIDE SEQUENCE [LARGE SCALE GENOMIC DNA]</scope>
    <source>
        <strain evidence="12 13">AP103</strain>
    </source>
</reference>
<dbReference type="GO" id="GO:0097588">
    <property type="term" value="P:archaeal or bacterial-type flagellum-dependent cell motility"/>
    <property type="evidence" value="ECO:0007669"/>
    <property type="project" value="UniProtKB-KW"/>
</dbReference>
<evidence type="ECO:0000313" key="13">
    <source>
        <dbReference type="Proteomes" id="UP000003704"/>
    </source>
</evidence>
<keyword evidence="4 10" id="KW-0963">Cytoplasm</keyword>
<evidence type="ECO:0000313" key="12">
    <source>
        <dbReference type="EMBL" id="EIT68458.1"/>
    </source>
</evidence>
<dbReference type="PIRSF" id="PIRSF002884">
    <property type="entry name" value="CheZ"/>
    <property type="match status" value="1"/>
</dbReference>
<dbReference type="GO" id="GO:0009288">
    <property type="term" value="C:bacterial-type flagellum"/>
    <property type="evidence" value="ECO:0007669"/>
    <property type="project" value="InterPro"/>
</dbReference>
<comment type="subunit">
    <text evidence="10">Homodimer.</text>
</comment>
<dbReference type="RefSeq" id="WP_007186590.1">
    <property type="nucleotide sequence ID" value="NZ_AKGD01000003.1"/>
</dbReference>
<evidence type="ECO:0000256" key="7">
    <source>
        <dbReference type="ARBA" id="ARBA00022801"/>
    </source>
</evidence>
<dbReference type="PANTHER" id="PTHR43693">
    <property type="entry name" value="PROTEIN PHOSPHATASE CHEZ"/>
    <property type="match status" value="1"/>
</dbReference>
<dbReference type="PANTHER" id="PTHR43693:SF1">
    <property type="entry name" value="PROTEIN PHOSPHATASE CHEZ"/>
    <property type="match status" value="1"/>
</dbReference>
<evidence type="ECO:0000256" key="9">
    <source>
        <dbReference type="ARBA" id="ARBA00029599"/>
    </source>
</evidence>
<name>I8T459_9GAMM</name>
<gene>
    <name evidence="12" type="ORF">WQQ_36530</name>
</gene>
<dbReference type="GO" id="GO:0006935">
    <property type="term" value="P:chemotaxis"/>
    <property type="evidence" value="ECO:0007669"/>
    <property type="project" value="UniProtKB-KW"/>
</dbReference>
<evidence type="ECO:0000256" key="10">
    <source>
        <dbReference type="PIRNR" id="PIRNR002884"/>
    </source>
</evidence>
<keyword evidence="13" id="KW-1185">Reference proteome</keyword>
<dbReference type="STRING" id="1172194.WQQ_36530"/>
<dbReference type="GO" id="GO:0005737">
    <property type="term" value="C:cytoplasm"/>
    <property type="evidence" value="ECO:0007669"/>
    <property type="project" value="UniProtKB-SubCell"/>
</dbReference>
<dbReference type="GO" id="GO:0004721">
    <property type="term" value="F:phosphoprotein phosphatase activity"/>
    <property type="evidence" value="ECO:0007669"/>
    <property type="project" value="UniProtKB-KW"/>
</dbReference>
<dbReference type="OrthoDB" id="9773007at2"/>
<dbReference type="Proteomes" id="UP000003704">
    <property type="component" value="Unassembled WGS sequence"/>
</dbReference>
<keyword evidence="6 10" id="KW-0283">Flagellar rotation</keyword>
<keyword evidence="8 10" id="KW-0904">Protein phosphatase</keyword>
<dbReference type="Gene3D" id="1.10.287.500">
    <property type="entry name" value="Helix hairpin bin"/>
    <property type="match status" value="2"/>
</dbReference>
<evidence type="ECO:0000256" key="11">
    <source>
        <dbReference type="PIRSR" id="PIRSR002884-1"/>
    </source>
</evidence>
<organism evidence="12 13">
    <name type="scientific">Hydrocarboniphaga effusa AP103</name>
    <dbReference type="NCBI Taxonomy" id="1172194"/>
    <lineage>
        <taxon>Bacteria</taxon>
        <taxon>Pseudomonadati</taxon>
        <taxon>Pseudomonadota</taxon>
        <taxon>Gammaproteobacteria</taxon>
        <taxon>Nevskiales</taxon>
        <taxon>Nevskiaceae</taxon>
        <taxon>Hydrocarboniphaga</taxon>
    </lineage>
</organism>